<evidence type="ECO:0000313" key="4">
    <source>
        <dbReference type="Proteomes" id="UP000606922"/>
    </source>
</evidence>
<name>A0A916SJA9_9MICO</name>
<feature type="region of interest" description="Disordered" evidence="1">
    <location>
        <begin position="37"/>
        <end position="72"/>
    </location>
</feature>
<reference evidence="3" key="2">
    <citation type="submission" date="2020-09" db="EMBL/GenBank/DDBJ databases">
        <authorList>
            <person name="Sun Q."/>
            <person name="Zhou Y."/>
        </authorList>
    </citation>
    <scope>NUCLEOTIDE SEQUENCE</scope>
    <source>
        <strain evidence="3">CGMCC 1.12813</strain>
    </source>
</reference>
<organism evidence="3 4">
    <name type="scientific">Conyzicola nivalis</name>
    <dbReference type="NCBI Taxonomy" id="1477021"/>
    <lineage>
        <taxon>Bacteria</taxon>
        <taxon>Bacillati</taxon>
        <taxon>Actinomycetota</taxon>
        <taxon>Actinomycetes</taxon>
        <taxon>Micrococcales</taxon>
        <taxon>Microbacteriaceae</taxon>
        <taxon>Conyzicola</taxon>
    </lineage>
</organism>
<reference evidence="3" key="1">
    <citation type="journal article" date="2014" name="Int. J. Syst. Evol. Microbiol.">
        <title>Complete genome sequence of Corynebacterium casei LMG S-19264T (=DSM 44701T), isolated from a smear-ripened cheese.</title>
        <authorList>
            <consortium name="US DOE Joint Genome Institute (JGI-PGF)"/>
            <person name="Walter F."/>
            <person name="Albersmeier A."/>
            <person name="Kalinowski J."/>
            <person name="Ruckert C."/>
        </authorList>
    </citation>
    <scope>NUCLEOTIDE SEQUENCE</scope>
    <source>
        <strain evidence="3">CGMCC 1.12813</strain>
    </source>
</reference>
<comment type="caution">
    <text evidence="3">The sequence shown here is derived from an EMBL/GenBank/DDBJ whole genome shotgun (WGS) entry which is preliminary data.</text>
</comment>
<keyword evidence="2" id="KW-1133">Transmembrane helix</keyword>
<evidence type="ECO:0000313" key="3">
    <source>
        <dbReference type="EMBL" id="GGB02991.1"/>
    </source>
</evidence>
<keyword evidence="4" id="KW-1185">Reference proteome</keyword>
<evidence type="ECO:0000256" key="1">
    <source>
        <dbReference type="SAM" id="MobiDB-lite"/>
    </source>
</evidence>
<sequence>MDTTVAGIVVTIVLILTGIVALVRTVLAARLRRRFAADRDDTQRAGASEEPNAYDAAQRAGGSSAWMRPGGF</sequence>
<dbReference type="AlphaFoldDB" id="A0A916SJA9"/>
<dbReference type="Proteomes" id="UP000606922">
    <property type="component" value="Unassembled WGS sequence"/>
</dbReference>
<protein>
    <submittedName>
        <fullName evidence="3">Uncharacterized protein</fullName>
    </submittedName>
</protein>
<accession>A0A916SJA9</accession>
<dbReference type="EMBL" id="BMGB01000001">
    <property type="protein sequence ID" value="GGB02991.1"/>
    <property type="molecule type" value="Genomic_DNA"/>
</dbReference>
<gene>
    <name evidence="3" type="ORF">GCM10010979_17020</name>
</gene>
<keyword evidence="2" id="KW-0472">Membrane</keyword>
<evidence type="ECO:0000256" key="2">
    <source>
        <dbReference type="SAM" id="Phobius"/>
    </source>
</evidence>
<feature type="transmembrane region" description="Helical" evidence="2">
    <location>
        <begin position="6"/>
        <end position="27"/>
    </location>
</feature>
<dbReference type="RefSeq" id="WP_188510206.1">
    <property type="nucleotide sequence ID" value="NZ_BMGB01000001.1"/>
</dbReference>
<proteinExistence type="predicted"/>
<keyword evidence="2" id="KW-0812">Transmembrane</keyword>